<dbReference type="InterPro" id="IPR013078">
    <property type="entry name" value="His_Pase_superF_clade-1"/>
</dbReference>
<dbReference type="SMART" id="SM00855">
    <property type="entry name" value="PGAM"/>
    <property type="match status" value="1"/>
</dbReference>
<dbReference type="SUPFAM" id="SSF53254">
    <property type="entry name" value="Phosphoglycerate mutase-like"/>
    <property type="match status" value="1"/>
</dbReference>
<feature type="binding site" evidence="2">
    <location>
        <position position="58"/>
    </location>
    <ligand>
        <name>substrate</name>
    </ligand>
</feature>
<dbReference type="PANTHER" id="PTHR48100">
    <property type="entry name" value="BROAD-SPECIFICITY PHOSPHATASE YOR283W-RELATED"/>
    <property type="match status" value="1"/>
</dbReference>
<feature type="active site" description="Proton donor/acceptor" evidence="1">
    <location>
        <position position="82"/>
    </location>
</feature>
<proteinExistence type="predicted"/>
<accession>A0A660SDR9</accession>
<dbReference type="InterPro" id="IPR050275">
    <property type="entry name" value="PGM_Phosphatase"/>
</dbReference>
<evidence type="ECO:0000256" key="1">
    <source>
        <dbReference type="PIRSR" id="PIRSR613078-1"/>
    </source>
</evidence>
<dbReference type="GO" id="GO:0016791">
    <property type="term" value="F:phosphatase activity"/>
    <property type="evidence" value="ECO:0007669"/>
    <property type="project" value="TreeGrafter"/>
</dbReference>
<dbReference type="EMBL" id="QNBD01000228">
    <property type="protein sequence ID" value="RKX68945.1"/>
    <property type="molecule type" value="Genomic_DNA"/>
</dbReference>
<evidence type="ECO:0000313" key="4">
    <source>
        <dbReference type="Proteomes" id="UP000271125"/>
    </source>
</evidence>
<name>A0A660SDR9_UNCT6</name>
<evidence type="ECO:0000256" key="2">
    <source>
        <dbReference type="PIRSR" id="PIRSR613078-2"/>
    </source>
</evidence>
<feature type="binding site" evidence="2">
    <location>
        <begin position="8"/>
        <end position="15"/>
    </location>
    <ligand>
        <name>substrate</name>
    </ligand>
</feature>
<dbReference type="GO" id="GO:0005737">
    <property type="term" value="C:cytoplasm"/>
    <property type="evidence" value="ECO:0007669"/>
    <property type="project" value="TreeGrafter"/>
</dbReference>
<dbReference type="InterPro" id="IPR029033">
    <property type="entry name" value="His_PPase_superfam"/>
</dbReference>
<organism evidence="3 4">
    <name type="scientific">candidate division TA06 bacterium</name>
    <dbReference type="NCBI Taxonomy" id="2250710"/>
    <lineage>
        <taxon>Bacteria</taxon>
        <taxon>Bacteria division TA06</taxon>
    </lineage>
</organism>
<gene>
    <name evidence="3" type="ORF">DRP43_04950</name>
</gene>
<dbReference type="PANTHER" id="PTHR48100:SF1">
    <property type="entry name" value="HISTIDINE PHOSPHATASE FAMILY PROTEIN-RELATED"/>
    <property type="match status" value="1"/>
</dbReference>
<sequence>MTRLFLVRHGQTYWNVEQRMQGWKDSPLTDIGINQAKQLSESLKNEIFNAIYTSSSGRAVQTAKILKNNRDIKIVKNDNLRELNFGNWDGHLFSELENKFPDKFKQLKENPHLFESPLGESFLIAQNRVLFAINRIILNHFGENILIISHAIVIKLIISYYKKQHIRDIWNTPPIEQTALSIIEIDNRFVNIVRYGDTSHLSEDNATY</sequence>
<evidence type="ECO:0000313" key="3">
    <source>
        <dbReference type="EMBL" id="RKX68945.1"/>
    </source>
</evidence>
<protein>
    <submittedName>
        <fullName evidence="3">Histidine phosphatase family protein</fullName>
    </submittedName>
</protein>
<dbReference type="CDD" id="cd07067">
    <property type="entry name" value="HP_PGM_like"/>
    <property type="match status" value="1"/>
</dbReference>
<dbReference type="Gene3D" id="3.40.50.1240">
    <property type="entry name" value="Phosphoglycerate mutase-like"/>
    <property type="match status" value="1"/>
</dbReference>
<dbReference type="Proteomes" id="UP000271125">
    <property type="component" value="Unassembled WGS sequence"/>
</dbReference>
<reference evidence="3 4" key="1">
    <citation type="submission" date="2018-06" db="EMBL/GenBank/DDBJ databases">
        <title>Extensive metabolic versatility and redundancy in microbially diverse, dynamic hydrothermal sediments.</title>
        <authorList>
            <person name="Dombrowski N."/>
            <person name="Teske A."/>
            <person name="Baker B.J."/>
        </authorList>
    </citation>
    <scope>NUCLEOTIDE SEQUENCE [LARGE SCALE GENOMIC DNA]</scope>
    <source>
        <strain evidence="3">B10_G13</strain>
    </source>
</reference>
<dbReference type="Pfam" id="PF00300">
    <property type="entry name" value="His_Phos_1"/>
    <property type="match status" value="1"/>
</dbReference>
<comment type="caution">
    <text evidence="3">The sequence shown here is derived from an EMBL/GenBank/DDBJ whole genome shotgun (WGS) entry which is preliminary data.</text>
</comment>
<dbReference type="AlphaFoldDB" id="A0A660SDR9"/>
<feature type="active site" description="Tele-phosphohistidine intermediate" evidence="1">
    <location>
        <position position="9"/>
    </location>
</feature>